<evidence type="ECO:0000313" key="2">
    <source>
        <dbReference type="EMBL" id="KAL1522310.1"/>
    </source>
</evidence>
<organism evidence="2 3">
    <name type="scientific">Prymnesium parvum</name>
    <name type="common">Toxic golden alga</name>
    <dbReference type="NCBI Taxonomy" id="97485"/>
    <lineage>
        <taxon>Eukaryota</taxon>
        <taxon>Haptista</taxon>
        <taxon>Haptophyta</taxon>
        <taxon>Prymnesiophyceae</taxon>
        <taxon>Prymnesiales</taxon>
        <taxon>Prymnesiaceae</taxon>
        <taxon>Prymnesium</taxon>
    </lineage>
</organism>
<feature type="region of interest" description="Disordered" evidence="1">
    <location>
        <begin position="1"/>
        <end position="33"/>
    </location>
</feature>
<keyword evidence="3" id="KW-1185">Reference proteome</keyword>
<comment type="caution">
    <text evidence="2">The sequence shown here is derived from an EMBL/GenBank/DDBJ whole genome shotgun (WGS) entry which is preliminary data.</text>
</comment>
<accession>A0AB34JMU6</accession>
<name>A0AB34JMU6_PRYPA</name>
<feature type="compositionally biased region" description="Low complexity" evidence="1">
    <location>
        <begin position="1"/>
        <end position="15"/>
    </location>
</feature>
<dbReference type="AlphaFoldDB" id="A0AB34JMU6"/>
<dbReference type="EMBL" id="JBGBPQ010000006">
    <property type="protein sequence ID" value="KAL1522310.1"/>
    <property type="molecule type" value="Genomic_DNA"/>
</dbReference>
<gene>
    <name evidence="2" type="ORF">AB1Y20_017302</name>
</gene>
<protein>
    <submittedName>
        <fullName evidence="2">Uncharacterized protein</fullName>
    </submittedName>
</protein>
<proteinExistence type="predicted"/>
<sequence length="366" mass="39335">MSRRAATAEAATASRKGGRSVAQPPLAGRPYAMLGPGEQQMLHHALQLRQKELMWRVREEVLRWYEAPSLPLVPAVHPACGLVATHPYPHPAFPPSWNGAPQLWHPAPRPEASPAEADLATQQLPPLAPSLRSRLHLLGLEQTEVALRRAGLTHETLLCRHSPASLRALLERNGDRLPLHDAARILGRTAAAEEAAGGFALGVPADPLPPFSGSQPLRSSPSQRVPITATPAQADRYSRLLPQLSPELKARLKQLNLEQIEIALRRASIVDEGQLQQYSPNSLRAELERNGDCLPLRCATALLAPFSVYVGATPRVASPAHGTATKGRGGSMASVEVIAEGGRSLRAVRSPGKKTKSSPGTVLARR</sequence>
<reference evidence="2 3" key="1">
    <citation type="journal article" date="2024" name="Science">
        <title>Giant polyketide synthase enzymes in the biosynthesis of giant marine polyether toxins.</title>
        <authorList>
            <person name="Fallon T.R."/>
            <person name="Shende V.V."/>
            <person name="Wierzbicki I.H."/>
            <person name="Pendleton A.L."/>
            <person name="Watervoot N.F."/>
            <person name="Auber R.P."/>
            <person name="Gonzalez D.J."/>
            <person name="Wisecaver J.H."/>
            <person name="Moore B.S."/>
        </authorList>
    </citation>
    <scope>NUCLEOTIDE SEQUENCE [LARGE SCALE GENOMIC DNA]</scope>
    <source>
        <strain evidence="2 3">12B1</strain>
    </source>
</reference>
<evidence type="ECO:0000256" key="1">
    <source>
        <dbReference type="SAM" id="MobiDB-lite"/>
    </source>
</evidence>
<evidence type="ECO:0000313" key="3">
    <source>
        <dbReference type="Proteomes" id="UP001515480"/>
    </source>
</evidence>
<dbReference type="Proteomes" id="UP001515480">
    <property type="component" value="Unassembled WGS sequence"/>
</dbReference>